<keyword evidence="1" id="KW-0012">Acyltransferase</keyword>
<name>L9ZBL2_9EURY</name>
<reference evidence="1 2" key="1">
    <citation type="journal article" date="2014" name="PLoS Genet.">
        <title>Phylogenetically driven sequencing of extremely halophilic archaea reveals strategies for static and dynamic osmo-response.</title>
        <authorList>
            <person name="Becker E.A."/>
            <person name="Seitzer P.M."/>
            <person name="Tritt A."/>
            <person name="Larsen D."/>
            <person name="Krusor M."/>
            <person name="Yao A.I."/>
            <person name="Wu D."/>
            <person name="Madern D."/>
            <person name="Eisen J.A."/>
            <person name="Darling A.E."/>
            <person name="Facciotti M.T."/>
        </authorList>
    </citation>
    <scope>NUCLEOTIDE SEQUENCE [LARGE SCALE GENOMIC DNA]</scope>
    <source>
        <strain evidence="1 2">JCM 14663</strain>
    </source>
</reference>
<proteinExistence type="predicted"/>
<comment type="caution">
    <text evidence="1">The sequence shown here is derived from an EMBL/GenBank/DDBJ whole genome shotgun (WGS) entry which is preliminary data.</text>
</comment>
<protein>
    <submittedName>
        <fullName evidence="1">Propanoyl-CoA C-acyltransferase</fullName>
    </submittedName>
</protein>
<feature type="non-terminal residue" evidence="1">
    <location>
        <position position="57"/>
    </location>
</feature>
<keyword evidence="1" id="KW-0808">Transferase</keyword>
<organism evidence="1 2">
    <name type="scientific">Natrinema gari JCM 14663</name>
    <dbReference type="NCBI Taxonomy" id="1230459"/>
    <lineage>
        <taxon>Archaea</taxon>
        <taxon>Methanobacteriati</taxon>
        <taxon>Methanobacteriota</taxon>
        <taxon>Stenosarchaea group</taxon>
        <taxon>Halobacteria</taxon>
        <taxon>Halobacteriales</taxon>
        <taxon>Natrialbaceae</taxon>
        <taxon>Natrinema</taxon>
    </lineage>
</organism>
<gene>
    <name evidence="1" type="ORF">C486_02053</name>
</gene>
<dbReference type="Proteomes" id="UP000011592">
    <property type="component" value="Unassembled WGS sequence"/>
</dbReference>
<evidence type="ECO:0000313" key="2">
    <source>
        <dbReference type="Proteomes" id="UP000011592"/>
    </source>
</evidence>
<dbReference type="AlphaFoldDB" id="L9ZBL2"/>
<keyword evidence="2" id="KW-1185">Reference proteome</keyword>
<dbReference type="EMBL" id="AOIJ01000031">
    <property type="protein sequence ID" value="ELY83406.1"/>
    <property type="molecule type" value="Genomic_DNA"/>
</dbReference>
<accession>L9ZBL2</accession>
<evidence type="ECO:0000313" key="1">
    <source>
        <dbReference type="EMBL" id="ELY83406.1"/>
    </source>
</evidence>
<dbReference type="GO" id="GO:0016746">
    <property type="term" value="F:acyltransferase activity"/>
    <property type="evidence" value="ECO:0007669"/>
    <property type="project" value="UniProtKB-KW"/>
</dbReference>
<sequence length="57" mass="5935">MRDAYLVGAGQSDYGAFPAESYRSLFRTAFDAATDSVPKGLEAGDIDEAFVGTLGVG</sequence>